<dbReference type="Gene3D" id="3.30.565.10">
    <property type="entry name" value="Histidine kinase-like ATPase, C-terminal domain"/>
    <property type="match status" value="1"/>
</dbReference>
<dbReference type="CDD" id="cd16917">
    <property type="entry name" value="HATPase_UhpB-NarQ-NarX-like"/>
    <property type="match status" value="1"/>
</dbReference>
<feature type="transmembrane region" description="Helical" evidence="9">
    <location>
        <begin position="95"/>
        <end position="115"/>
    </location>
</feature>
<dbReference type="PANTHER" id="PTHR24421:SF10">
    <property type="entry name" value="NITRATE_NITRITE SENSOR PROTEIN NARQ"/>
    <property type="match status" value="1"/>
</dbReference>
<feature type="transmembrane region" description="Helical" evidence="9">
    <location>
        <begin position="37"/>
        <end position="56"/>
    </location>
</feature>
<dbReference type="SUPFAM" id="SSF55874">
    <property type="entry name" value="ATPase domain of HSP90 chaperone/DNA topoisomerase II/histidine kinase"/>
    <property type="match status" value="1"/>
</dbReference>
<keyword evidence="9" id="KW-0812">Transmembrane</keyword>
<comment type="catalytic activity">
    <reaction evidence="1">
        <text>ATP + protein L-histidine = ADP + protein N-phospho-L-histidine.</text>
        <dbReference type="EC" id="2.7.13.3"/>
    </reaction>
</comment>
<keyword evidence="5" id="KW-0547">Nucleotide-binding</keyword>
<dbReference type="RefSeq" id="WP_338893154.1">
    <property type="nucleotide sequence ID" value="NZ_CP147846.1"/>
</dbReference>
<dbReference type="Pfam" id="PF07730">
    <property type="entry name" value="HisKA_3"/>
    <property type="match status" value="1"/>
</dbReference>
<gene>
    <name evidence="11" type="ORF">WDS16_13615</name>
</gene>
<dbReference type="EC" id="2.7.13.3" evidence="2"/>
<reference evidence="11 12" key="1">
    <citation type="submission" date="2024-03" db="EMBL/GenBank/DDBJ databases">
        <title>Natural products discovery in diverse microorganisms through a two-stage MS feature dereplication strategy.</title>
        <authorList>
            <person name="Zhang R."/>
        </authorList>
    </citation>
    <scope>NUCLEOTIDE SEQUENCE [LARGE SCALE GENOMIC DNA]</scope>
    <source>
        <strain evidence="11 12">18930</strain>
    </source>
</reference>
<evidence type="ECO:0000256" key="4">
    <source>
        <dbReference type="ARBA" id="ARBA00022679"/>
    </source>
</evidence>
<proteinExistence type="predicted"/>
<keyword evidence="9" id="KW-0472">Membrane</keyword>
<feature type="domain" description="Signal transduction histidine kinase subgroup 3 dimerisation and phosphoacceptor" evidence="10">
    <location>
        <begin position="175"/>
        <end position="241"/>
    </location>
</feature>
<dbReference type="Proteomes" id="UP001432000">
    <property type="component" value="Chromosome"/>
</dbReference>
<keyword evidence="9" id="KW-1133">Transmembrane helix</keyword>
<evidence type="ECO:0000256" key="8">
    <source>
        <dbReference type="ARBA" id="ARBA00023012"/>
    </source>
</evidence>
<keyword evidence="6 11" id="KW-0418">Kinase</keyword>
<evidence type="ECO:0000313" key="11">
    <source>
        <dbReference type="EMBL" id="WXG71425.1"/>
    </source>
</evidence>
<keyword evidence="4" id="KW-0808">Transferase</keyword>
<evidence type="ECO:0000256" key="7">
    <source>
        <dbReference type="ARBA" id="ARBA00022840"/>
    </source>
</evidence>
<dbReference type="EMBL" id="CP147846">
    <property type="protein sequence ID" value="WXG71425.1"/>
    <property type="molecule type" value="Genomic_DNA"/>
</dbReference>
<accession>A0ABZ2PQS1</accession>
<evidence type="ECO:0000256" key="6">
    <source>
        <dbReference type="ARBA" id="ARBA00022777"/>
    </source>
</evidence>
<protein>
    <recommendedName>
        <fullName evidence="2">histidine kinase</fullName>
        <ecNumber evidence="2">2.7.13.3</ecNumber>
    </recommendedName>
</protein>
<dbReference type="GO" id="GO:0016301">
    <property type="term" value="F:kinase activity"/>
    <property type="evidence" value="ECO:0007669"/>
    <property type="project" value="UniProtKB-KW"/>
</dbReference>
<keyword evidence="8" id="KW-0902">Two-component regulatory system</keyword>
<evidence type="ECO:0000256" key="3">
    <source>
        <dbReference type="ARBA" id="ARBA00022553"/>
    </source>
</evidence>
<organism evidence="11 12">
    <name type="scientific">Rhodococcus sovatensis</name>
    <dbReference type="NCBI Taxonomy" id="1805840"/>
    <lineage>
        <taxon>Bacteria</taxon>
        <taxon>Bacillati</taxon>
        <taxon>Actinomycetota</taxon>
        <taxon>Actinomycetes</taxon>
        <taxon>Mycobacteriales</taxon>
        <taxon>Nocardiaceae</taxon>
        <taxon>Rhodococcus</taxon>
    </lineage>
</organism>
<keyword evidence="3" id="KW-0597">Phosphoprotein</keyword>
<evidence type="ECO:0000256" key="9">
    <source>
        <dbReference type="SAM" id="Phobius"/>
    </source>
</evidence>
<evidence type="ECO:0000256" key="5">
    <source>
        <dbReference type="ARBA" id="ARBA00022741"/>
    </source>
</evidence>
<feature type="transmembrane region" description="Helical" evidence="9">
    <location>
        <begin position="122"/>
        <end position="142"/>
    </location>
</feature>
<evidence type="ECO:0000256" key="1">
    <source>
        <dbReference type="ARBA" id="ARBA00000085"/>
    </source>
</evidence>
<evidence type="ECO:0000313" key="12">
    <source>
        <dbReference type="Proteomes" id="UP001432000"/>
    </source>
</evidence>
<keyword evidence="12" id="KW-1185">Reference proteome</keyword>
<sequence length="379" mass="40670">MRPSISRRDRFFDIGGIVLALAISGLVVAELPESLSGPRIALVVTLSMAAAASLWWRRRWPVAIALVIAVPMLVTDAVGGAGLVAVYTVASRRSWRMAVGVAAVHLVVSAFWLKVFESGQSFYATLILSVALSSIPIAWGMVVKARREVIDSLRDRADKAEAAALERADRVRGQERERIAREMHDALAHRISMVSLHAGALEVCADADRAEIEAIAATIRASAHGALDDLREILGVLRSDEDSPPTRPGSSVADIPGLIDEIRAAGVRVEFEDTLSSDRMVPATSSRNVFRVVQEGLTNASKHAPGSDVSVRMWIEGGDARVSVTNAFGNRPSDVPGSHSGLIGLTERLTLSGGRLEHGVRVGEDSTVYVLEAWLPWPA</sequence>
<dbReference type="Gene3D" id="1.20.5.1930">
    <property type="match status" value="1"/>
</dbReference>
<feature type="transmembrane region" description="Helical" evidence="9">
    <location>
        <begin position="12"/>
        <end position="31"/>
    </location>
</feature>
<dbReference type="InterPro" id="IPR050482">
    <property type="entry name" value="Sensor_HK_TwoCompSys"/>
</dbReference>
<feature type="transmembrane region" description="Helical" evidence="9">
    <location>
        <begin position="63"/>
        <end position="89"/>
    </location>
</feature>
<dbReference type="InterPro" id="IPR011712">
    <property type="entry name" value="Sig_transdc_His_kin_sub3_dim/P"/>
</dbReference>
<dbReference type="PANTHER" id="PTHR24421">
    <property type="entry name" value="NITRATE/NITRITE SENSOR PROTEIN NARX-RELATED"/>
    <property type="match status" value="1"/>
</dbReference>
<name>A0ABZ2PQS1_9NOCA</name>
<dbReference type="InterPro" id="IPR036890">
    <property type="entry name" value="HATPase_C_sf"/>
</dbReference>
<evidence type="ECO:0000256" key="2">
    <source>
        <dbReference type="ARBA" id="ARBA00012438"/>
    </source>
</evidence>
<evidence type="ECO:0000259" key="10">
    <source>
        <dbReference type="Pfam" id="PF07730"/>
    </source>
</evidence>
<keyword evidence="7" id="KW-0067">ATP-binding</keyword>